<dbReference type="PANTHER" id="PTHR35117">
    <property type="entry name" value="MYOSIN-M HEAVY PROTEIN"/>
    <property type="match status" value="1"/>
</dbReference>
<sequence>MGKHSKGRKRENLGKGKVTPVQIAFIVGRYLEDNHYTNTLSSFKSEAVDLFSRTKGKEVPKGLMGLGDILDEYISLKEQRLMVDHEKRRVETALKGFQDVMRAYYSVSVGVGNIPLPSSTPLLPPCASVAASMAPLYTPPINTCNASPSGHIINASPMLNHEQQSVFQQKAAENRSSSTHAPKSSSANKRKATRSFQKHPSAPKRSCVQSLKDSFNEQGNTLSSENACAKSTIGDTEKPLAAESTSGDNLKLASTVQESAVARTSLLKHPCDHEGSSGSPKTPGQKFATQANKFRSPLDGSPVRIINTTESNGSCLIQVSVISSKTVIVSPLKDNGYFAVERSYHVTTSSPLHSNTKEPIRREHIRGRLDFDDSDLPASSEKPLDTDSSTSSTDGETQEFDFDLPDLDILGRDFSFSQLLVDFDIDCEKIPGGESTTTDLLPGAMHNVFSGCMETNQTSVAPCESSLTALSPEDSNMQASDSVAALRSVTRCIIVSPAKTRGNSTSSPVVSPEKRS</sequence>
<evidence type="ECO:0000313" key="2">
    <source>
        <dbReference type="Proteomes" id="UP001515500"/>
    </source>
</evidence>
<keyword evidence="2" id="KW-1185">Reference proteome</keyword>
<feature type="compositionally biased region" description="Basic and acidic residues" evidence="1">
    <location>
        <begin position="355"/>
        <end position="371"/>
    </location>
</feature>
<protein>
    <submittedName>
        <fullName evidence="3">LOW QUALITY PROTEIN: uncharacterized protein LOC120264666</fullName>
    </submittedName>
</protein>
<dbReference type="PANTHER" id="PTHR35117:SF1">
    <property type="entry name" value="MYOSIN-M HEAVY PROTEIN"/>
    <property type="match status" value="1"/>
</dbReference>
<feature type="region of interest" description="Disordered" evidence="1">
    <location>
        <begin position="349"/>
        <end position="400"/>
    </location>
</feature>
<feature type="compositionally biased region" description="Low complexity" evidence="1">
    <location>
        <begin position="176"/>
        <end position="186"/>
    </location>
</feature>
<feature type="compositionally biased region" description="Basic residues" evidence="1">
    <location>
        <begin position="188"/>
        <end position="197"/>
    </location>
</feature>
<evidence type="ECO:0000256" key="1">
    <source>
        <dbReference type="SAM" id="MobiDB-lite"/>
    </source>
</evidence>
<feature type="region of interest" description="Disordered" evidence="1">
    <location>
        <begin position="163"/>
        <end position="207"/>
    </location>
</feature>
<accession>A0AB40BM30</accession>
<dbReference type="GeneID" id="120264666"/>
<reference evidence="3" key="1">
    <citation type="submission" date="2025-08" db="UniProtKB">
        <authorList>
            <consortium name="RefSeq"/>
        </authorList>
    </citation>
    <scope>IDENTIFICATION</scope>
</reference>
<dbReference type="Proteomes" id="UP001515500">
    <property type="component" value="Chromosome 7"/>
</dbReference>
<dbReference type="AlphaFoldDB" id="A0AB40BM30"/>
<name>A0AB40BM30_DIOCR</name>
<organism evidence="2 3">
    <name type="scientific">Dioscorea cayennensis subsp. rotundata</name>
    <name type="common">White Guinea yam</name>
    <name type="synonym">Dioscorea rotundata</name>
    <dbReference type="NCBI Taxonomy" id="55577"/>
    <lineage>
        <taxon>Eukaryota</taxon>
        <taxon>Viridiplantae</taxon>
        <taxon>Streptophyta</taxon>
        <taxon>Embryophyta</taxon>
        <taxon>Tracheophyta</taxon>
        <taxon>Spermatophyta</taxon>
        <taxon>Magnoliopsida</taxon>
        <taxon>Liliopsida</taxon>
        <taxon>Dioscoreales</taxon>
        <taxon>Dioscoreaceae</taxon>
        <taxon>Dioscorea</taxon>
    </lineage>
</organism>
<evidence type="ECO:0000313" key="3">
    <source>
        <dbReference type="RefSeq" id="XP_039128422.1"/>
    </source>
</evidence>
<dbReference type="RefSeq" id="XP_039128422.1">
    <property type="nucleotide sequence ID" value="XM_039272488.1"/>
</dbReference>
<proteinExistence type="predicted"/>
<gene>
    <name evidence="3" type="primary">LOC120264666</name>
</gene>